<dbReference type="OrthoDB" id="10262935at2759"/>
<evidence type="ECO:0000259" key="14">
    <source>
        <dbReference type="Pfam" id="PF00288"/>
    </source>
</evidence>
<dbReference type="InterPro" id="IPR020568">
    <property type="entry name" value="Ribosomal_Su5_D2-typ_SF"/>
</dbReference>
<keyword evidence="6" id="KW-0547">Nucleotide-binding</keyword>
<evidence type="ECO:0000256" key="4">
    <source>
        <dbReference type="ARBA" id="ARBA00022516"/>
    </source>
</evidence>
<evidence type="ECO:0000256" key="5">
    <source>
        <dbReference type="ARBA" id="ARBA00022679"/>
    </source>
</evidence>
<keyword evidence="8" id="KW-0067">ATP-binding</keyword>
<keyword evidence="4 13" id="KW-0444">Lipid biosynthesis</keyword>
<evidence type="ECO:0000313" key="16">
    <source>
        <dbReference type="Proteomes" id="UP000005222"/>
    </source>
</evidence>
<evidence type="ECO:0000256" key="7">
    <source>
        <dbReference type="ARBA" id="ARBA00022777"/>
    </source>
</evidence>
<dbReference type="InterPro" id="IPR036554">
    <property type="entry name" value="GHMP_kinase_C_sf"/>
</dbReference>
<proteinExistence type="inferred from homology"/>
<keyword evidence="16" id="KW-1185">Reference proteome</keyword>
<evidence type="ECO:0000256" key="1">
    <source>
        <dbReference type="ARBA" id="ARBA00005017"/>
    </source>
</evidence>
<dbReference type="STRING" id="559304.G8YCU8"/>
<evidence type="ECO:0000256" key="2">
    <source>
        <dbReference type="ARBA" id="ARBA00006495"/>
    </source>
</evidence>
<dbReference type="PANTHER" id="PTHR31814">
    <property type="match status" value="1"/>
</dbReference>
<evidence type="ECO:0000256" key="9">
    <source>
        <dbReference type="ARBA" id="ARBA00022955"/>
    </source>
</evidence>
<evidence type="ECO:0000256" key="3">
    <source>
        <dbReference type="ARBA" id="ARBA00012958"/>
    </source>
</evidence>
<dbReference type="GO" id="GO:0006696">
    <property type="term" value="P:ergosterol biosynthetic process"/>
    <property type="evidence" value="ECO:0007669"/>
    <property type="project" value="TreeGrafter"/>
</dbReference>
<comment type="similarity">
    <text evidence="2 13">Belongs to the GHMP kinase family. Mevalonate kinase subfamily.</text>
</comment>
<evidence type="ECO:0000256" key="6">
    <source>
        <dbReference type="ARBA" id="ARBA00022741"/>
    </source>
</evidence>
<comment type="catalytic activity">
    <reaction evidence="12">
        <text>(R)-5-phosphomevalonate + ATP = (R)-5-diphosphomevalonate + ADP</text>
        <dbReference type="Rhea" id="RHEA:16341"/>
        <dbReference type="ChEBI" id="CHEBI:30616"/>
        <dbReference type="ChEBI" id="CHEBI:57557"/>
        <dbReference type="ChEBI" id="CHEBI:58146"/>
        <dbReference type="ChEBI" id="CHEBI:456216"/>
        <dbReference type="EC" id="2.7.4.2"/>
    </reaction>
    <physiologicalReaction direction="left-to-right" evidence="12">
        <dbReference type="Rhea" id="RHEA:16342"/>
    </physiologicalReaction>
</comment>
<dbReference type="InParanoid" id="G8YCU8"/>
<dbReference type="OMA" id="NAYECII"/>
<dbReference type="EC" id="2.7.4.2" evidence="3 13"/>
<dbReference type="Gene3D" id="3.30.70.890">
    <property type="entry name" value="GHMP kinase, C-terminal domain"/>
    <property type="match status" value="1"/>
</dbReference>
<evidence type="ECO:0000313" key="15">
    <source>
        <dbReference type="EMBL" id="CCE82779.1"/>
    </source>
</evidence>
<dbReference type="InterPro" id="IPR035102">
    <property type="entry name" value="Phosphomevalonate_kinase"/>
</dbReference>
<dbReference type="PIRSF" id="PIRSF017288">
    <property type="entry name" value="PMK_GHMP_euk"/>
    <property type="match status" value="1"/>
</dbReference>
<gene>
    <name evidence="15" type="primary">Piso0_002525</name>
    <name evidence="15" type="ORF">GNLVRS01_PISO0J13891g</name>
</gene>
<organism evidence="15 16">
    <name type="scientific">Pichia sorbitophila (strain ATCC MYA-4447 / BCRC 22081 / CBS 7064 / NBRC 10061 / NRRL Y-12695)</name>
    <name type="common">Hybrid yeast</name>
    <dbReference type="NCBI Taxonomy" id="559304"/>
    <lineage>
        <taxon>Eukaryota</taxon>
        <taxon>Fungi</taxon>
        <taxon>Dikarya</taxon>
        <taxon>Ascomycota</taxon>
        <taxon>Saccharomycotina</taxon>
        <taxon>Pichiomycetes</taxon>
        <taxon>Debaryomycetaceae</taxon>
        <taxon>Millerozyma</taxon>
    </lineage>
</organism>
<protein>
    <recommendedName>
        <fullName evidence="3 13">Phosphomevalonate kinase</fullName>
        <ecNumber evidence="3 13">2.7.4.2</ecNumber>
    </recommendedName>
</protein>
<dbReference type="SUPFAM" id="SSF54211">
    <property type="entry name" value="Ribosomal protein S5 domain 2-like"/>
    <property type="match status" value="1"/>
</dbReference>
<dbReference type="HOGENOM" id="CLU_022059_1_0_1"/>
<dbReference type="eggNOG" id="KOG4519">
    <property type="taxonomic scope" value="Eukaryota"/>
</dbReference>
<keyword evidence="5 13" id="KW-0808">Transferase</keyword>
<dbReference type="Pfam" id="PF00288">
    <property type="entry name" value="GHMP_kinases_N"/>
    <property type="match status" value="1"/>
</dbReference>
<dbReference type="Proteomes" id="UP000005222">
    <property type="component" value="Chromosome J"/>
</dbReference>
<feature type="domain" description="GHMP kinase N-terminal" evidence="14">
    <location>
        <begin position="151"/>
        <end position="213"/>
    </location>
</feature>
<keyword evidence="9 13" id="KW-0752">Steroid biosynthesis</keyword>
<accession>G8YCU8</accession>
<dbReference type="GO" id="GO:0005524">
    <property type="term" value="F:ATP binding"/>
    <property type="evidence" value="ECO:0007669"/>
    <property type="project" value="UniProtKB-UniRule"/>
</dbReference>
<dbReference type="GO" id="GO:0005777">
    <property type="term" value="C:peroxisome"/>
    <property type="evidence" value="ECO:0007669"/>
    <property type="project" value="TreeGrafter"/>
</dbReference>
<dbReference type="InterPro" id="IPR014721">
    <property type="entry name" value="Ribsml_uS5_D2-typ_fold_subgr"/>
</dbReference>
<dbReference type="PANTHER" id="PTHR31814:SF2">
    <property type="entry name" value="PHOSPHOMEVALONATE KINASE"/>
    <property type="match status" value="1"/>
</dbReference>
<dbReference type="InterPro" id="IPR016005">
    <property type="entry name" value="Erg8"/>
</dbReference>
<evidence type="ECO:0000256" key="12">
    <source>
        <dbReference type="ARBA" id="ARBA00029326"/>
    </source>
</evidence>
<comment type="pathway">
    <text evidence="1 13">Isoprenoid biosynthesis; isopentenyl diphosphate biosynthesis via mevalonate pathway; isopentenyl diphosphate from (R)-mevalonate: step 2/3.</text>
</comment>
<evidence type="ECO:0000256" key="13">
    <source>
        <dbReference type="PIRNR" id="PIRNR017288"/>
    </source>
</evidence>
<keyword evidence="10 13" id="KW-0443">Lipid metabolism</keyword>
<keyword evidence="11 13" id="KW-0753">Steroid metabolism</keyword>
<dbReference type="GO" id="GO:0004631">
    <property type="term" value="F:phosphomevalonate kinase activity"/>
    <property type="evidence" value="ECO:0007669"/>
    <property type="project" value="UniProtKB-UniRule"/>
</dbReference>
<dbReference type="EMBL" id="FO082050">
    <property type="protein sequence ID" value="CCE82779.1"/>
    <property type="molecule type" value="Genomic_DNA"/>
</dbReference>
<dbReference type="Gene3D" id="3.30.230.10">
    <property type="match status" value="1"/>
</dbReference>
<dbReference type="GO" id="GO:0010142">
    <property type="term" value="P:farnesyl diphosphate biosynthetic process, mevalonate pathway"/>
    <property type="evidence" value="ECO:0007669"/>
    <property type="project" value="TreeGrafter"/>
</dbReference>
<dbReference type="GO" id="GO:0019287">
    <property type="term" value="P:isopentenyl diphosphate biosynthetic process, mevalonate pathway"/>
    <property type="evidence" value="ECO:0007669"/>
    <property type="project" value="UniProtKB-UniRule"/>
</dbReference>
<evidence type="ECO:0000256" key="11">
    <source>
        <dbReference type="ARBA" id="ARBA00023221"/>
    </source>
</evidence>
<dbReference type="FunCoup" id="G8YCU8">
    <property type="interactions" value="203"/>
</dbReference>
<dbReference type="InterPro" id="IPR006204">
    <property type="entry name" value="GHMP_kinase_N_dom"/>
</dbReference>
<evidence type="ECO:0000256" key="8">
    <source>
        <dbReference type="ARBA" id="ARBA00022840"/>
    </source>
</evidence>
<keyword evidence="7 13" id="KW-0418">Kinase</keyword>
<reference evidence="15 16" key="1">
    <citation type="journal article" date="2012" name="G3 (Bethesda)">
        <title>Pichia sorbitophila, an interspecies yeast hybrid reveals early steps of genome resolution following polyploidization.</title>
        <authorList>
            <person name="Leh Louis V."/>
            <person name="Despons L."/>
            <person name="Friedrich A."/>
            <person name="Martin T."/>
            <person name="Durrens P."/>
            <person name="Casaregola S."/>
            <person name="Neuveglise C."/>
            <person name="Fairhead C."/>
            <person name="Marck C."/>
            <person name="Cruz J.A."/>
            <person name="Straub M.L."/>
            <person name="Kugler V."/>
            <person name="Sacerdot C."/>
            <person name="Uzunov Z."/>
            <person name="Thierry A."/>
            <person name="Weiss S."/>
            <person name="Bleykasten C."/>
            <person name="De Montigny J."/>
            <person name="Jacques N."/>
            <person name="Jung P."/>
            <person name="Lemaire M."/>
            <person name="Mallet S."/>
            <person name="Morel G."/>
            <person name="Richard G.F."/>
            <person name="Sarkar A."/>
            <person name="Savel G."/>
            <person name="Schacherer J."/>
            <person name="Seret M.L."/>
            <person name="Talla E."/>
            <person name="Samson G."/>
            <person name="Jubin C."/>
            <person name="Poulain J."/>
            <person name="Vacherie B."/>
            <person name="Barbe V."/>
            <person name="Pelletier E."/>
            <person name="Sherman D.J."/>
            <person name="Westhof E."/>
            <person name="Weissenbach J."/>
            <person name="Baret P.V."/>
            <person name="Wincker P."/>
            <person name="Gaillardin C."/>
            <person name="Dujon B."/>
            <person name="Souciet J.L."/>
        </authorList>
    </citation>
    <scope>NUCLEOTIDE SEQUENCE [LARGE SCALE GENOMIC DNA]</scope>
    <source>
        <strain evidence="16">ATCC MYA-4447 / BCRC 22081 / CBS 7064 / NBRC 10061 / NRRL Y-12695</strain>
    </source>
</reference>
<sequence>MMGPVERAFSAPGKALIAGGYLVLYPEYDSYVTALSSRMHALLRGQETEKHIRKITIESSQFAEGVWSYDLDPDIPFGNIKEAQGRRNPFLEATLMCVLAFVDADSRPGFDITIRIFSDPGYHTRDDTTARVSSNGKRQFLYHKKKINEVAKTGLGSSAGLVSVVTAALLSYFTGDRDVETLRNTVHNCTQIAHCHAQKKIGSGFDVAAAVYGSIVYRRFQPCLIDEILKHEFHSMQGNPALALDYKGALQLLVGSDWHFKIEKCALPPGIRLVMGDVQVGSETPKLVSLVLRWKQANPVEGEKLFEILNKANGSLISALSLLHELQRENPAAYSSMLKDYQVAIENGAEKAEVEPLRRISAAIATMREHLRALTAATGADIEPLSQTALLDRCSRLPGVLGGIVPGAGGFDAICLLVLNDAIPTMLQTTENDQFFSNVKWLPLHEESDGLLETSPEDYAGL</sequence>
<name>G8YCU8_PICSO</name>
<dbReference type="AlphaFoldDB" id="G8YCU8"/>
<evidence type="ECO:0000256" key="10">
    <source>
        <dbReference type="ARBA" id="ARBA00023098"/>
    </source>
</evidence>
<dbReference type="UniPathway" id="UPA00057">
    <property type="reaction ID" value="UER00099"/>
</dbReference>